<evidence type="ECO:0000313" key="1">
    <source>
        <dbReference type="EMBL" id="CDX34699.1"/>
    </source>
</evidence>
<gene>
    <name evidence="1" type="ORF">MPLDJ20_190107</name>
</gene>
<name>A0A090EZL2_MESPL</name>
<sequence>MRFSRNFGHSVCQTPANPLRQKCIAGRTIRLESLTLIGCKKLLGETSQIDYHNSAGTPLNSGISIAAGASLQKFNRHISLHCFEKRACAAGEMLGMKRCRSQPYQPSLRHSTLPALDWNRPRNIWPGLPSRAKQSSTP</sequence>
<proteinExistence type="predicted"/>
<dbReference type="AlphaFoldDB" id="A0A090EZL2"/>
<evidence type="ECO:0000313" key="2">
    <source>
        <dbReference type="Proteomes" id="UP000046373"/>
    </source>
</evidence>
<dbReference type="Proteomes" id="UP000046373">
    <property type="component" value="Unassembled WGS sequence"/>
</dbReference>
<organism evidence="1 2">
    <name type="scientific">Mesorhizobium plurifarium</name>
    <dbReference type="NCBI Taxonomy" id="69974"/>
    <lineage>
        <taxon>Bacteria</taxon>
        <taxon>Pseudomonadati</taxon>
        <taxon>Pseudomonadota</taxon>
        <taxon>Alphaproteobacteria</taxon>
        <taxon>Hyphomicrobiales</taxon>
        <taxon>Phyllobacteriaceae</taxon>
        <taxon>Mesorhizobium</taxon>
    </lineage>
</organism>
<protein>
    <submittedName>
        <fullName evidence="1">Uncharacterized protein</fullName>
    </submittedName>
</protein>
<reference evidence="1 2" key="1">
    <citation type="submission" date="2014-08" db="EMBL/GenBank/DDBJ databases">
        <authorList>
            <person name="Moulin Lionel"/>
        </authorList>
    </citation>
    <scope>NUCLEOTIDE SEQUENCE [LARGE SCALE GENOMIC DNA]</scope>
</reference>
<accession>A0A090EZL2</accession>
<dbReference type="EMBL" id="CCNB01000011">
    <property type="protein sequence ID" value="CDX34699.1"/>
    <property type="molecule type" value="Genomic_DNA"/>
</dbReference>